<dbReference type="OrthoDB" id="2200730at2759"/>
<reference evidence="1 2" key="2">
    <citation type="submission" date="2014-03" db="EMBL/GenBank/DDBJ databases">
        <title>The Genome Sequence of Anncaliia algerae insect isolate PRA339.</title>
        <authorList>
            <consortium name="The Broad Institute Genome Sequencing Platform"/>
            <consortium name="The Broad Institute Genome Sequencing Center for Infectious Disease"/>
            <person name="Cuomo C."/>
            <person name="Becnel J."/>
            <person name="Sanscrainte N."/>
            <person name="Walker B."/>
            <person name="Young S.K."/>
            <person name="Zeng Q."/>
            <person name="Gargeya S."/>
            <person name="Fitzgerald M."/>
            <person name="Haas B."/>
            <person name="Abouelleil A."/>
            <person name="Alvarado L."/>
            <person name="Arachchi H.M."/>
            <person name="Berlin A.M."/>
            <person name="Chapman S.B."/>
            <person name="Dewar J."/>
            <person name="Goldberg J."/>
            <person name="Griggs A."/>
            <person name="Gujja S."/>
            <person name="Hansen M."/>
            <person name="Howarth C."/>
            <person name="Imamovic A."/>
            <person name="Larimer J."/>
            <person name="McCowan C."/>
            <person name="Murphy C."/>
            <person name="Neiman D."/>
            <person name="Pearson M."/>
            <person name="Priest M."/>
            <person name="Roberts A."/>
            <person name="Saif S."/>
            <person name="Shea T."/>
            <person name="Sisk P."/>
            <person name="Sykes S."/>
            <person name="Wortman J."/>
            <person name="Nusbaum C."/>
            <person name="Birren B."/>
        </authorList>
    </citation>
    <scope>NUCLEOTIDE SEQUENCE [LARGE SCALE GENOMIC DNA]</scope>
    <source>
        <strain evidence="1 2">PRA339</strain>
    </source>
</reference>
<dbReference type="SUPFAM" id="SSF52047">
    <property type="entry name" value="RNI-like"/>
    <property type="match status" value="1"/>
</dbReference>
<proteinExistence type="predicted"/>
<dbReference type="EMBL" id="KK365132">
    <property type="protein sequence ID" value="KCZ82152.1"/>
    <property type="molecule type" value="Genomic_DNA"/>
</dbReference>
<protein>
    <submittedName>
        <fullName evidence="1">Uncharacterized protein</fullName>
    </submittedName>
</protein>
<name>A0A059F4Y5_9MICR</name>
<gene>
    <name evidence="1" type="ORF">H312_00429</name>
</gene>
<dbReference type="VEuPathDB" id="MicrosporidiaDB:H312_00429"/>
<accession>A0A059F4Y5</accession>
<evidence type="ECO:0000313" key="1">
    <source>
        <dbReference type="EMBL" id="KCZ82152.1"/>
    </source>
</evidence>
<sequence length="383" mass="45007">MKKLTDILLTNISETEENAIKLNKNQREETLNTSEEEWRSFDLTNQVNYNLSTILKDYDQRFDGIGQRYSFKVDGKDISKVIDKENEIYIKFRNINSFNYDISSCFMLKRILISGCNELDISLLTNNSLKEIKFKNIEEVISSEGLSCNQLRSLIISKCSIQCNALIDLLNQHKLTELFLKNLKITKLEQNTNFLEIFGNMKYLKAIYLENIFSELFFDIFALNNCNFLHFISGEMVFKYDLTLKTGPFLQLTLLSEEFYNYPYKNVKCLVYQPSLNNISKKFILSFEENTRIFDLILTNTCINKGFLKEYFNYFSCLVSFKIINCEVDFYILFHFLTSLKSTLRYLEIVDFSLPVDFITRCNIALKNCKVVYGSNKNEIYIK</sequence>
<reference evidence="2" key="1">
    <citation type="submission" date="2013-02" db="EMBL/GenBank/DDBJ databases">
        <authorList>
            <consortium name="The Broad Institute Genome Sequencing Platform"/>
            <person name="Cuomo C."/>
            <person name="Becnel J."/>
            <person name="Sanscrainte N."/>
            <person name="Walker B."/>
            <person name="Young S.K."/>
            <person name="Zeng Q."/>
            <person name="Gargeya S."/>
            <person name="Fitzgerald M."/>
            <person name="Haas B."/>
            <person name="Abouelleil A."/>
            <person name="Alvarado L."/>
            <person name="Arachchi H.M."/>
            <person name="Berlin A.M."/>
            <person name="Chapman S.B."/>
            <person name="Dewar J."/>
            <person name="Goldberg J."/>
            <person name="Griggs A."/>
            <person name="Gujja S."/>
            <person name="Hansen M."/>
            <person name="Howarth C."/>
            <person name="Imamovic A."/>
            <person name="Larimer J."/>
            <person name="McCowan C."/>
            <person name="Murphy C."/>
            <person name="Neiman D."/>
            <person name="Pearson M."/>
            <person name="Priest M."/>
            <person name="Roberts A."/>
            <person name="Saif S."/>
            <person name="Shea T."/>
            <person name="Sisk P."/>
            <person name="Sykes S."/>
            <person name="Wortman J."/>
            <person name="Nusbaum C."/>
            <person name="Birren B."/>
        </authorList>
    </citation>
    <scope>NUCLEOTIDE SEQUENCE [LARGE SCALE GENOMIC DNA]</scope>
    <source>
        <strain evidence="2">PRA339</strain>
    </source>
</reference>
<evidence type="ECO:0000313" key="2">
    <source>
        <dbReference type="Proteomes" id="UP000030655"/>
    </source>
</evidence>
<keyword evidence="2" id="KW-1185">Reference proteome</keyword>
<dbReference type="Proteomes" id="UP000030655">
    <property type="component" value="Unassembled WGS sequence"/>
</dbReference>
<organism evidence="1 2">
    <name type="scientific">Anncaliia algerae PRA339</name>
    <dbReference type="NCBI Taxonomy" id="1288291"/>
    <lineage>
        <taxon>Eukaryota</taxon>
        <taxon>Fungi</taxon>
        <taxon>Fungi incertae sedis</taxon>
        <taxon>Microsporidia</taxon>
        <taxon>Tubulinosematoidea</taxon>
        <taxon>Tubulinosematidae</taxon>
        <taxon>Anncaliia</taxon>
    </lineage>
</organism>
<dbReference type="HOGENOM" id="CLU_721539_0_0_1"/>
<dbReference type="AlphaFoldDB" id="A0A059F4Y5"/>